<dbReference type="EMBL" id="VOHM01000023">
    <property type="protein sequence ID" value="TWT23069.1"/>
    <property type="molecule type" value="Genomic_DNA"/>
</dbReference>
<comment type="caution">
    <text evidence="2">The sequence shown here is derived from an EMBL/GenBank/DDBJ whole genome shotgun (WGS) entry which is preliminary data.</text>
</comment>
<sequence>MLFQLLDALHSSRQRQLRATAAMLCTLVLCAGCAAPTTTLNPFAAMQTSNTEATQPPTADDVGDATDGEPIHPNGFSQWEIDFRLGRTFANTSINSPLWLAPANTSNYIDFSYKAGIDSVVFTGDDVRFLGPTNDTRSFIVNVDSSLNYYNSDTYEYEGSLGAEACSAVTHQGYAYCADPFSNALLVVDAENRLIHSTIPFSFHAWDIELIGSKHQLDLLLVRGDGGQTFLTSIDNQENIKTANRLDASAHCGMTNQDEVVLCSEPDGKEIRLNAFHIWPTVWGCNMKTEGRVLTGTHGWIVASDKKLQYYLSDCTAVTEAPITDHLSIDAYPWQTPLQTGDSSPDPKLELESILEQPLQLYDSGHRAKLTQVGNSRSFTTIGGKDSSITLAPDQRIVSIDMRGHLLLTAGEYDLKVTNAETGQILLNAPHANHHFVTIRNHWFASLAPNGMGQMLTVFVPIERARG</sequence>
<proteinExistence type="predicted"/>
<evidence type="ECO:0000313" key="2">
    <source>
        <dbReference type="EMBL" id="TWT23069.1"/>
    </source>
</evidence>
<organism evidence="2 3">
    <name type="scientific">Corynebacterium canis</name>
    <dbReference type="NCBI Taxonomy" id="679663"/>
    <lineage>
        <taxon>Bacteria</taxon>
        <taxon>Bacillati</taxon>
        <taxon>Actinomycetota</taxon>
        <taxon>Actinomycetes</taxon>
        <taxon>Mycobacteriales</taxon>
        <taxon>Corynebacteriaceae</taxon>
        <taxon>Corynebacterium</taxon>
    </lineage>
</organism>
<protein>
    <submittedName>
        <fullName evidence="2">Uncharacterized protein</fullName>
    </submittedName>
</protein>
<dbReference type="RefSeq" id="WP_290211541.1">
    <property type="nucleotide sequence ID" value="NZ_BAABLR010000068.1"/>
</dbReference>
<keyword evidence="1" id="KW-0732">Signal</keyword>
<evidence type="ECO:0000313" key="3">
    <source>
        <dbReference type="Proteomes" id="UP000320791"/>
    </source>
</evidence>
<accession>A0A5C5UAP5</accession>
<evidence type="ECO:0000256" key="1">
    <source>
        <dbReference type="SAM" id="SignalP"/>
    </source>
</evidence>
<reference evidence="2 3" key="1">
    <citation type="submission" date="2019-08" db="EMBL/GenBank/DDBJ databases">
        <authorList>
            <person name="Lei W."/>
        </authorList>
    </citation>
    <scope>NUCLEOTIDE SEQUENCE [LARGE SCALE GENOMIC DNA]</scope>
    <source>
        <strain evidence="2 3">CCUG 58627</strain>
    </source>
</reference>
<dbReference type="Proteomes" id="UP000320791">
    <property type="component" value="Unassembled WGS sequence"/>
</dbReference>
<gene>
    <name evidence="2" type="ORF">FRX94_10050</name>
</gene>
<name>A0A5C5UAP5_9CORY</name>
<dbReference type="AlphaFoldDB" id="A0A5C5UAP5"/>
<keyword evidence="3" id="KW-1185">Reference proteome</keyword>
<feature type="chain" id="PRO_5039266915" evidence="1">
    <location>
        <begin position="35"/>
        <end position="467"/>
    </location>
</feature>
<feature type="signal peptide" evidence="1">
    <location>
        <begin position="1"/>
        <end position="34"/>
    </location>
</feature>